<evidence type="ECO:0000259" key="6">
    <source>
        <dbReference type="PROSITE" id="PS51900"/>
    </source>
</evidence>
<dbReference type="PROSITE" id="PS51898">
    <property type="entry name" value="TYR_RECOMBINASE"/>
    <property type="match status" value="1"/>
</dbReference>
<comment type="caution">
    <text evidence="7">The sequence shown here is derived from an EMBL/GenBank/DDBJ whole genome shotgun (WGS) entry which is preliminary data.</text>
</comment>
<evidence type="ECO:0000256" key="3">
    <source>
        <dbReference type="ARBA" id="ARBA00023172"/>
    </source>
</evidence>
<sequence length="298" mass="34305">MTITLAALTTQFLDRPGLTNSTIRTYEYVLIPLLQLYGRWSIEIIDYEILVEYLSGVSQVKFTTHHKYQAVITALFNFAVEQGYIKSNPLARYPRCKPNLEKGEHNSDEEVRYLTPAQLNLLYQTIKPDARMSALIHLLHSTGARIAEILTLDLDAVDIQNRKFQVIGKRNKQRWCFYSESAAQSLNNYLKYYRHPCVSALFTAQQPFSLKVSRLSYATAYKSLLEVIKGVNELEGIRFHDLRHTFGTERVGLMGIDELRALMGHETIQMTLRYSKVTSRRAEEVAQKAFEKIPNYGQ</sequence>
<feature type="domain" description="Tyr recombinase" evidence="5">
    <location>
        <begin position="109"/>
        <end position="287"/>
    </location>
</feature>
<dbReference type="InterPro" id="IPR050090">
    <property type="entry name" value="Tyrosine_recombinase_XerCD"/>
</dbReference>
<evidence type="ECO:0000256" key="2">
    <source>
        <dbReference type="ARBA" id="ARBA00023125"/>
    </source>
</evidence>
<organism evidence="7 8">
    <name type="scientific">Nostoc cf. edaphicum LEGE 07299</name>
    <dbReference type="NCBI Taxonomy" id="2777974"/>
    <lineage>
        <taxon>Bacteria</taxon>
        <taxon>Bacillati</taxon>
        <taxon>Cyanobacteriota</taxon>
        <taxon>Cyanophyceae</taxon>
        <taxon>Nostocales</taxon>
        <taxon>Nostocaceae</taxon>
        <taxon>Nostoc</taxon>
    </lineage>
</organism>
<comment type="similarity">
    <text evidence="1">Belongs to the 'phage' integrase family.</text>
</comment>
<dbReference type="PANTHER" id="PTHR30349">
    <property type="entry name" value="PHAGE INTEGRASE-RELATED"/>
    <property type="match status" value="1"/>
</dbReference>
<evidence type="ECO:0000259" key="5">
    <source>
        <dbReference type="PROSITE" id="PS51898"/>
    </source>
</evidence>
<dbReference type="Gene3D" id="1.10.150.130">
    <property type="match status" value="1"/>
</dbReference>
<evidence type="ECO:0000313" key="7">
    <source>
        <dbReference type="EMBL" id="MBE9104855.1"/>
    </source>
</evidence>
<dbReference type="InterPro" id="IPR002104">
    <property type="entry name" value="Integrase_catalytic"/>
</dbReference>
<dbReference type="RefSeq" id="WP_194042684.1">
    <property type="nucleotide sequence ID" value="NZ_JADEXF010000191.1"/>
</dbReference>
<reference evidence="7 8" key="1">
    <citation type="submission" date="2020-10" db="EMBL/GenBank/DDBJ databases">
        <authorList>
            <person name="Castelo-Branco R."/>
            <person name="Eusebio N."/>
            <person name="Adriana R."/>
            <person name="Vieira A."/>
            <person name="Brugerolle De Fraissinette N."/>
            <person name="Rezende De Castro R."/>
            <person name="Schneider M.P."/>
            <person name="Vasconcelos V."/>
            <person name="Leao P.N."/>
        </authorList>
    </citation>
    <scope>NUCLEOTIDE SEQUENCE [LARGE SCALE GENOMIC DNA]</scope>
    <source>
        <strain evidence="7 8">LEGE 07299</strain>
    </source>
</reference>
<dbReference type="InterPro" id="IPR011010">
    <property type="entry name" value="DNA_brk_join_enz"/>
</dbReference>
<dbReference type="CDD" id="cd00397">
    <property type="entry name" value="DNA_BRE_C"/>
    <property type="match status" value="1"/>
</dbReference>
<dbReference type="Gene3D" id="1.10.443.10">
    <property type="entry name" value="Intergrase catalytic core"/>
    <property type="match status" value="1"/>
</dbReference>
<gene>
    <name evidence="7" type="ORF">IQ229_07845</name>
</gene>
<dbReference type="InterPro" id="IPR010998">
    <property type="entry name" value="Integrase_recombinase_N"/>
</dbReference>
<dbReference type="InterPro" id="IPR044068">
    <property type="entry name" value="CB"/>
</dbReference>
<dbReference type="Proteomes" id="UP000647836">
    <property type="component" value="Unassembled WGS sequence"/>
</dbReference>
<dbReference type="PROSITE" id="PS51900">
    <property type="entry name" value="CB"/>
    <property type="match status" value="1"/>
</dbReference>
<feature type="domain" description="Core-binding (CB)" evidence="6">
    <location>
        <begin position="3"/>
        <end position="80"/>
    </location>
</feature>
<dbReference type="Pfam" id="PF00589">
    <property type="entry name" value="Phage_integrase"/>
    <property type="match status" value="1"/>
</dbReference>
<keyword evidence="2 4" id="KW-0238">DNA-binding</keyword>
<evidence type="ECO:0000256" key="4">
    <source>
        <dbReference type="PROSITE-ProRule" id="PRU01248"/>
    </source>
</evidence>
<accession>A0ABR9TXT6</accession>
<evidence type="ECO:0000313" key="8">
    <source>
        <dbReference type="Proteomes" id="UP000647836"/>
    </source>
</evidence>
<keyword evidence="3" id="KW-0233">DNA recombination</keyword>
<dbReference type="EMBL" id="JADEXF010000191">
    <property type="protein sequence ID" value="MBE9104855.1"/>
    <property type="molecule type" value="Genomic_DNA"/>
</dbReference>
<keyword evidence="8" id="KW-1185">Reference proteome</keyword>
<dbReference type="InterPro" id="IPR013762">
    <property type="entry name" value="Integrase-like_cat_sf"/>
</dbReference>
<protein>
    <submittedName>
        <fullName evidence="7">Tyrosine-type recombinase/integrase</fullName>
    </submittedName>
</protein>
<dbReference type="SUPFAM" id="SSF56349">
    <property type="entry name" value="DNA breaking-rejoining enzymes"/>
    <property type="match status" value="1"/>
</dbReference>
<proteinExistence type="inferred from homology"/>
<evidence type="ECO:0000256" key="1">
    <source>
        <dbReference type="ARBA" id="ARBA00008857"/>
    </source>
</evidence>
<dbReference type="PANTHER" id="PTHR30349:SF41">
    <property type="entry name" value="INTEGRASE_RECOMBINASE PROTEIN MJ0367-RELATED"/>
    <property type="match status" value="1"/>
</dbReference>
<name>A0ABR9TXT6_9NOSO</name>